<dbReference type="SUPFAM" id="SSF53822">
    <property type="entry name" value="Periplasmic binding protein-like I"/>
    <property type="match status" value="1"/>
</dbReference>
<comment type="caution">
    <text evidence="5">The sequence shown here is derived from an EMBL/GenBank/DDBJ whole genome shotgun (WGS) entry which is preliminary data.</text>
</comment>
<keyword evidence="6" id="KW-1185">Reference proteome</keyword>
<evidence type="ECO:0000256" key="1">
    <source>
        <dbReference type="ARBA" id="ARBA00010062"/>
    </source>
</evidence>
<evidence type="ECO:0000313" key="5">
    <source>
        <dbReference type="EMBL" id="MEM4990782.1"/>
    </source>
</evidence>
<name>A0ABU9Q3I6_9BURK</name>
<dbReference type="PANTHER" id="PTHR47235">
    <property type="entry name" value="BLR6548 PROTEIN"/>
    <property type="match status" value="1"/>
</dbReference>
<proteinExistence type="inferred from homology"/>
<keyword evidence="2 3" id="KW-0732">Signal</keyword>
<gene>
    <name evidence="5" type="ORF">V8G57_25565</name>
</gene>
<feature type="signal peptide" evidence="3">
    <location>
        <begin position="1"/>
        <end position="25"/>
    </location>
</feature>
<feature type="chain" id="PRO_5046198907" evidence="3">
    <location>
        <begin position="26"/>
        <end position="384"/>
    </location>
</feature>
<evidence type="ECO:0000313" key="6">
    <source>
        <dbReference type="Proteomes" id="UP001495910"/>
    </source>
</evidence>
<dbReference type="InterPro" id="IPR028082">
    <property type="entry name" value="Peripla_BP_I"/>
</dbReference>
<dbReference type="CDD" id="cd06326">
    <property type="entry name" value="PBP1_ABC_ligand_binding-like"/>
    <property type="match status" value="1"/>
</dbReference>
<dbReference type="Gene3D" id="3.40.50.2300">
    <property type="match status" value="2"/>
</dbReference>
<dbReference type="RefSeq" id="WP_092398340.1">
    <property type="nucleotide sequence ID" value="NZ_JBANDC010000033.1"/>
</dbReference>
<dbReference type="EMBL" id="JBANDC010000033">
    <property type="protein sequence ID" value="MEM4990782.1"/>
    <property type="molecule type" value="Genomic_DNA"/>
</dbReference>
<reference evidence="5 6" key="1">
    <citation type="submission" date="2024-02" db="EMBL/GenBank/DDBJ databases">
        <title>Draft genome sequence of Collimonas sp. strain H4R21, an effective mineral-weathering bacterial strain isolated from the beech rhizosphere.</title>
        <authorList>
            <person name="Morin E."/>
            <person name="Uroz S."/>
            <person name="Leveau J.H.J."/>
            <person name="Kumar R."/>
            <person name="Rey M.W."/>
            <person name="Pham J."/>
        </authorList>
    </citation>
    <scope>NUCLEOTIDE SEQUENCE [LARGE SCALE GENOMIC DNA]</scope>
    <source>
        <strain evidence="5 6">H4R21</strain>
    </source>
</reference>
<evidence type="ECO:0000259" key="4">
    <source>
        <dbReference type="Pfam" id="PF13458"/>
    </source>
</evidence>
<organism evidence="5 6">
    <name type="scientific">Collimonas rhizosphaerae</name>
    <dbReference type="NCBI Taxonomy" id="3126357"/>
    <lineage>
        <taxon>Bacteria</taxon>
        <taxon>Pseudomonadati</taxon>
        <taxon>Pseudomonadota</taxon>
        <taxon>Betaproteobacteria</taxon>
        <taxon>Burkholderiales</taxon>
        <taxon>Oxalobacteraceae</taxon>
        <taxon>Collimonas</taxon>
    </lineage>
</organism>
<sequence length="384" mass="41309">MRRRQLVIRLAAFAAAAHLSFSVHAAEPADIVLGQSAPLSGSFSEMGEAYRDGAQIYFEKINKEGGVNGRRIRLITLDDGYDAKRAQANTTELIEHHQALALFGHMFTNTVFASLPMATAAGVPYVAPYAGNESLYARPANHILFMTRASYSNELDALLRHVQAMGLSRVALARYDSAGGVALQKDLEEKLKEIKLAPVGVATMRLNSLQPADAVLKIVNMHPQAIILGVSGDDAVAFVQQFNQAANKVPVQFLARSLIGGHQLAVKLGKESRGIVISQVAPSPFNGETHISREYQAALKSANAAGRKLIASYIGFDGYIAAKVIVEGLRRAGPNPGRPALTKALETMHHWDAGDFIVNYDESDHTGSKFVTVTVIGAGGHFIE</sequence>
<feature type="domain" description="Leucine-binding protein" evidence="4">
    <location>
        <begin position="31"/>
        <end position="377"/>
    </location>
</feature>
<dbReference type="PANTHER" id="PTHR47235:SF1">
    <property type="entry name" value="BLR6548 PROTEIN"/>
    <property type="match status" value="1"/>
</dbReference>
<dbReference type="Pfam" id="PF13458">
    <property type="entry name" value="Peripla_BP_6"/>
    <property type="match status" value="1"/>
</dbReference>
<evidence type="ECO:0000256" key="3">
    <source>
        <dbReference type="SAM" id="SignalP"/>
    </source>
</evidence>
<dbReference type="InterPro" id="IPR028081">
    <property type="entry name" value="Leu-bd"/>
</dbReference>
<comment type="similarity">
    <text evidence="1">Belongs to the leucine-binding protein family.</text>
</comment>
<dbReference type="Proteomes" id="UP001495910">
    <property type="component" value="Unassembled WGS sequence"/>
</dbReference>
<accession>A0ABU9Q3I6</accession>
<evidence type="ECO:0000256" key="2">
    <source>
        <dbReference type="ARBA" id="ARBA00022729"/>
    </source>
</evidence>
<protein>
    <submittedName>
        <fullName evidence="5">ABC transporter substrate-binding protein</fullName>
    </submittedName>
</protein>